<dbReference type="GO" id="GO:0090575">
    <property type="term" value="C:RNA polymerase II transcription regulator complex"/>
    <property type="evidence" value="ECO:0007669"/>
    <property type="project" value="TreeGrafter"/>
</dbReference>
<dbReference type="PANTHER" id="PTHR40621">
    <property type="entry name" value="TRANSCRIPTION FACTOR KAPC-RELATED"/>
    <property type="match status" value="1"/>
</dbReference>
<dbReference type="AlphaFoldDB" id="A0A1S9RGG3"/>
<dbReference type="EMBL" id="LJBN01000179">
    <property type="protein sequence ID" value="OOQ84515.1"/>
    <property type="molecule type" value="Genomic_DNA"/>
</dbReference>
<comment type="subcellular location">
    <subcellularLocation>
        <location evidence="1">Nucleus</location>
    </subcellularLocation>
</comment>
<evidence type="ECO:0000256" key="3">
    <source>
        <dbReference type="SAM" id="Coils"/>
    </source>
</evidence>
<proteinExistence type="predicted"/>
<accession>A0A1S9RGG3</accession>
<feature type="domain" description="BZIP" evidence="5">
    <location>
        <begin position="102"/>
        <end position="160"/>
    </location>
</feature>
<dbReference type="GO" id="GO:0000976">
    <property type="term" value="F:transcription cis-regulatory region binding"/>
    <property type="evidence" value="ECO:0007669"/>
    <property type="project" value="InterPro"/>
</dbReference>
<feature type="coiled-coil region" evidence="3">
    <location>
        <begin position="115"/>
        <end position="170"/>
    </location>
</feature>
<sequence length="248" mass="28284">MEDFWNSQNTSLFGMQYKSGEIPMLGPRMNHMAGYPNFEHLPTFDTFIPCSVTAPKGDRSRLSPKVYELPELDSTVSSNTTISPSPSTDSKEGQNLELVTIRRRMQNREAQRRFRGRKEERHQILQRRNTELEAKCQELSEEFNQKSEEISTIIKEKEALTREIQDLRQRWRLVLMLLRLPNKLHSLSSLLGSDLRSTSNSSNCPSSSPSATRAELLDVPLEDLFGCLQELLLPNETLHSSSPLCSSS</sequence>
<dbReference type="InterPro" id="IPR046347">
    <property type="entry name" value="bZIP_sf"/>
</dbReference>
<dbReference type="InterPro" id="IPR050936">
    <property type="entry name" value="AP-1-like"/>
</dbReference>
<dbReference type="PANTHER" id="PTHR40621:SF6">
    <property type="entry name" value="AP-1-LIKE TRANSCRIPTION FACTOR YAP1-RELATED"/>
    <property type="match status" value="1"/>
</dbReference>
<keyword evidence="3" id="KW-0175">Coiled coil</keyword>
<dbReference type="PROSITE" id="PS50217">
    <property type="entry name" value="BZIP"/>
    <property type="match status" value="1"/>
</dbReference>
<organism evidence="6 7">
    <name type="scientific">Penicillium brasilianum</name>
    <dbReference type="NCBI Taxonomy" id="104259"/>
    <lineage>
        <taxon>Eukaryota</taxon>
        <taxon>Fungi</taxon>
        <taxon>Dikarya</taxon>
        <taxon>Ascomycota</taxon>
        <taxon>Pezizomycotina</taxon>
        <taxon>Eurotiomycetes</taxon>
        <taxon>Eurotiomycetidae</taxon>
        <taxon>Eurotiales</taxon>
        <taxon>Aspergillaceae</taxon>
        <taxon>Penicillium</taxon>
    </lineage>
</organism>
<evidence type="ECO:0000259" key="5">
    <source>
        <dbReference type="PROSITE" id="PS50217"/>
    </source>
</evidence>
<evidence type="ECO:0000256" key="1">
    <source>
        <dbReference type="ARBA" id="ARBA00004123"/>
    </source>
</evidence>
<comment type="caution">
    <text evidence="6">The sequence shown here is derived from an EMBL/GenBank/DDBJ whole genome shotgun (WGS) entry which is preliminary data.</text>
</comment>
<feature type="compositionally biased region" description="Low complexity" evidence="4">
    <location>
        <begin position="74"/>
        <end position="88"/>
    </location>
</feature>
<dbReference type="CDD" id="cd14688">
    <property type="entry name" value="bZIP_YAP"/>
    <property type="match status" value="1"/>
</dbReference>
<evidence type="ECO:0000313" key="7">
    <source>
        <dbReference type="Proteomes" id="UP000190744"/>
    </source>
</evidence>
<evidence type="ECO:0000256" key="4">
    <source>
        <dbReference type="SAM" id="MobiDB-lite"/>
    </source>
</evidence>
<dbReference type="GO" id="GO:0001228">
    <property type="term" value="F:DNA-binding transcription activator activity, RNA polymerase II-specific"/>
    <property type="evidence" value="ECO:0007669"/>
    <property type="project" value="TreeGrafter"/>
</dbReference>
<gene>
    <name evidence="6" type="ORF">PEBR_29836</name>
</gene>
<protein>
    <recommendedName>
        <fullName evidence="5">BZIP domain-containing protein</fullName>
    </recommendedName>
</protein>
<dbReference type="SUPFAM" id="SSF57959">
    <property type="entry name" value="Leucine zipper domain"/>
    <property type="match status" value="1"/>
</dbReference>
<name>A0A1S9RGG3_PENBI</name>
<feature type="region of interest" description="Disordered" evidence="4">
    <location>
        <begin position="73"/>
        <end position="95"/>
    </location>
</feature>
<keyword evidence="2" id="KW-0539">Nucleus</keyword>
<dbReference type="Pfam" id="PF00170">
    <property type="entry name" value="bZIP_1"/>
    <property type="match status" value="1"/>
</dbReference>
<dbReference type="Proteomes" id="UP000190744">
    <property type="component" value="Unassembled WGS sequence"/>
</dbReference>
<dbReference type="PROSITE" id="PS00036">
    <property type="entry name" value="BZIP_BASIC"/>
    <property type="match status" value="1"/>
</dbReference>
<dbReference type="Gene3D" id="1.20.5.170">
    <property type="match status" value="1"/>
</dbReference>
<evidence type="ECO:0000313" key="6">
    <source>
        <dbReference type="EMBL" id="OOQ84515.1"/>
    </source>
</evidence>
<evidence type="ECO:0000256" key="2">
    <source>
        <dbReference type="ARBA" id="ARBA00023242"/>
    </source>
</evidence>
<dbReference type="InterPro" id="IPR004827">
    <property type="entry name" value="bZIP"/>
</dbReference>
<reference evidence="7" key="1">
    <citation type="submission" date="2015-09" db="EMBL/GenBank/DDBJ databases">
        <authorList>
            <person name="Fill T.P."/>
            <person name="Baretta J.F."/>
            <person name="de Almeida L.G."/>
            <person name="Rocha M."/>
            <person name="de Souza D.H."/>
            <person name="Malavazi I."/>
            <person name="Cerdeira L.T."/>
            <person name="Hong H."/>
            <person name="Samborskyy M."/>
            <person name="de Vasconcelos A.T."/>
            <person name="Leadlay P."/>
            <person name="Rodrigues-Filho E."/>
        </authorList>
    </citation>
    <scope>NUCLEOTIDE SEQUENCE [LARGE SCALE GENOMIC DNA]</scope>
    <source>
        <strain evidence="7">LaBioMMi 136</strain>
    </source>
</reference>